<reference evidence="2 3" key="1">
    <citation type="submission" date="2019-03" db="EMBL/GenBank/DDBJ databases">
        <title>Subsurface microbial communities from deep shales in Ohio and West Virginia, USA.</title>
        <authorList>
            <person name="Wrighton K."/>
        </authorList>
    </citation>
    <scope>NUCLEOTIDE SEQUENCE [LARGE SCALE GENOMIC DNA]</scope>
    <source>
        <strain evidence="2 3">MSL 6dP</strain>
    </source>
</reference>
<sequence>MKRIILSGYYGFKNAGDEAILAALIDNLKRVIKDIEIIVLSADPEWTENTYNVSSINRVGIRRLISYLKEADLLISGGGSLLQDVSSNRSIPYYLGVIVIAKLLKVPVFFCAQGVGPIKNPFNRKMIKNILNKLELITVRDKDSKNLLKSIGVKKKIYLTADPVFTLNKTNRSRIKEILKKEGIGCRAGILGVSLRPWQDNHYLKEIAKVLDQVKEVLGVKILFLPLHYPQDLEVSKEVEALMKEEVEIIEGSYTPKEILSLIGEVDMLLGVRLHSLIFASLNRVAIAGISYDPKIDSFLDQLDLSPIGTIEKLDSQQLLKQIVEIWEQKEDLIKRIDKKVKNLEGLAKQNIELSLRLLGD</sequence>
<evidence type="ECO:0000259" key="1">
    <source>
        <dbReference type="Pfam" id="PF04230"/>
    </source>
</evidence>
<dbReference type="RefSeq" id="WP_134115603.1">
    <property type="nucleotide sequence ID" value="NZ_SOEG01000006.1"/>
</dbReference>
<accession>A0A4R8H5G9</accession>
<dbReference type="GO" id="GO:0016740">
    <property type="term" value="F:transferase activity"/>
    <property type="evidence" value="ECO:0007669"/>
    <property type="project" value="UniProtKB-KW"/>
</dbReference>
<protein>
    <submittedName>
        <fullName evidence="2">Polysaccharide pyruvyl transferase CsaB</fullName>
    </submittedName>
</protein>
<dbReference type="InterPro" id="IPR007345">
    <property type="entry name" value="Polysacch_pyruvyl_Trfase"/>
</dbReference>
<proteinExistence type="predicted"/>
<dbReference type="InterPro" id="IPR019896">
    <property type="entry name" value="Polysacch_pyruvyl_Trfase_CsaB"/>
</dbReference>
<dbReference type="PANTHER" id="PTHR36836:SF1">
    <property type="entry name" value="COLANIC ACID BIOSYNTHESIS PROTEIN WCAK"/>
    <property type="match status" value="1"/>
</dbReference>
<feature type="domain" description="Polysaccharide pyruvyl transferase" evidence="1">
    <location>
        <begin position="14"/>
        <end position="294"/>
    </location>
</feature>
<dbReference type="NCBIfam" id="TIGR03609">
    <property type="entry name" value="S_layer_CsaB"/>
    <property type="match status" value="1"/>
</dbReference>
<dbReference type="AlphaFoldDB" id="A0A4R8H5G9"/>
<dbReference type="EMBL" id="SOEG01000006">
    <property type="protein sequence ID" value="TDX52459.1"/>
    <property type="molecule type" value="Genomic_DNA"/>
</dbReference>
<dbReference type="PANTHER" id="PTHR36836">
    <property type="entry name" value="COLANIC ACID BIOSYNTHESIS PROTEIN WCAK"/>
    <property type="match status" value="1"/>
</dbReference>
<keyword evidence="3" id="KW-1185">Reference proteome</keyword>
<evidence type="ECO:0000313" key="2">
    <source>
        <dbReference type="EMBL" id="TDX52459.1"/>
    </source>
</evidence>
<evidence type="ECO:0000313" key="3">
    <source>
        <dbReference type="Proteomes" id="UP000295832"/>
    </source>
</evidence>
<dbReference type="Proteomes" id="UP000295832">
    <property type="component" value="Unassembled WGS sequence"/>
</dbReference>
<comment type="caution">
    <text evidence="2">The sequence shown here is derived from an EMBL/GenBank/DDBJ whole genome shotgun (WGS) entry which is preliminary data.</text>
</comment>
<gene>
    <name evidence="2" type="ORF">C7959_10622</name>
</gene>
<dbReference type="Pfam" id="PF04230">
    <property type="entry name" value="PS_pyruv_trans"/>
    <property type="match status" value="1"/>
</dbReference>
<organism evidence="2 3">
    <name type="scientific">Orenia marismortui</name>
    <dbReference type="NCBI Taxonomy" id="46469"/>
    <lineage>
        <taxon>Bacteria</taxon>
        <taxon>Bacillati</taxon>
        <taxon>Bacillota</taxon>
        <taxon>Clostridia</taxon>
        <taxon>Halanaerobiales</taxon>
        <taxon>Halobacteroidaceae</taxon>
        <taxon>Orenia</taxon>
    </lineage>
</organism>
<name>A0A4R8H5G9_9FIRM</name>
<dbReference type="STRING" id="926561.GCA_000379025_00797"/>
<keyword evidence="2" id="KW-0808">Transferase</keyword>